<dbReference type="AlphaFoldDB" id="A0A832EAL2"/>
<feature type="domain" description="Translocation and assembly module TamB C-terminal" evidence="6">
    <location>
        <begin position="870"/>
        <end position="1215"/>
    </location>
</feature>
<dbReference type="GO" id="GO:0097347">
    <property type="term" value="C:TAM protein secretion complex"/>
    <property type="evidence" value="ECO:0007669"/>
    <property type="project" value="TreeGrafter"/>
</dbReference>
<organism evidence="7">
    <name type="scientific">Desulfacinum infernum</name>
    <dbReference type="NCBI Taxonomy" id="35837"/>
    <lineage>
        <taxon>Bacteria</taxon>
        <taxon>Pseudomonadati</taxon>
        <taxon>Thermodesulfobacteriota</taxon>
        <taxon>Syntrophobacteria</taxon>
        <taxon>Syntrophobacterales</taxon>
        <taxon>Syntrophobacteraceae</taxon>
        <taxon>Desulfacinum</taxon>
    </lineage>
</organism>
<reference evidence="7" key="1">
    <citation type="journal article" date="2020" name="mSystems">
        <title>Genome- and Community-Level Interaction Insights into Carbon Utilization and Element Cycling Functions of Hydrothermarchaeota in Hydrothermal Sediment.</title>
        <authorList>
            <person name="Zhou Z."/>
            <person name="Liu Y."/>
            <person name="Xu W."/>
            <person name="Pan J."/>
            <person name="Luo Z.H."/>
            <person name="Li M."/>
        </authorList>
    </citation>
    <scope>NUCLEOTIDE SEQUENCE [LARGE SCALE GENOMIC DNA]</scope>
    <source>
        <strain evidence="7">SpSt-456</strain>
    </source>
</reference>
<keyword evidence="2 5" id="KW-0812">Transmembrane</keyword>
<evidence type="ECO:0000259" key="6">
    <source>
        <dbReference type="Pfam" id="PF04357"/>
    </source>
</evidence>
<proteinExistence type="predicted"/>
<dbReference type="Pfam" id="PF04357">
    <property type="entry name" value="TamB"/>
    <property type="match status" value="1"/>
</dbReference>
<evidence type="ECO:0000256" key="3">
    <source>
        <dbReference type="ARBA" id="ARBA00022989"/>
    </source>
</evidence>
<comment type="caution">
    <text evidence="7">The sequence shown here is derived from an EMBL/GenBank/DDBJ whole genome shotgun (WGS) entry which is preliminary data.</text>
</comment>
<dbReference type="EMBL" id="DSTK01000026">
    <property type="protein sequence ID" value="HFK97372.1"/>
    <property type="molecule type" value="Genomic_DNA"/>
</dbReference>
<dbReference type="GO" id="GO:0009306">
    <property type="term" value="P:protein secretion"/>
    <property type="evidence" value="ECO:0007669"/>
    <property type="project" value="InterPro"/>
</dbReference>
<dbReference type="GO" id="GO:0005886">
    <property type="term" value="C:plasma membrane"/>
    <property type="evidence" value="ECO:0007669"/>
    <property type="project" value="InterPro"/>
</dbReference>
<keyword evidence="4 5" id="KW-0472">Membrane</keyword>
<dbReference type="PANTHER" id="PTHR36985">
    <property type="entry name" value="TRANSLOCATION AND ASSEMBLY MODULE SUBUNIT TAMB"/>
    <property type="match status" value="1"/>
</dbReference>
<comment type="subcellular location">
    <subcellularLocation>
        <location evidence="1">Membrane</location>
        <topology evidence="1">Single-pass membrane protein</topology>
    </subcellularLocation>
</comment>
<dbReference type="InterPro" id="IPR007452">
    <property type="entry name" value="TamB_C"/>
</dbReference>
<gene>
    <name evidence="7" type="ORF">ENS06_08645</name>
</gene>
<evidence type="ECO:0000256" key="1">
    <source>
        <dbReference type="ARBA" id="ARBA00004167"/>
    </source>
</evidence>
<name>A0A832EAL2_9BACT</name>
<keyword evidence="3 5" id="KW-1133">Transmembrane helix</keyword>
<evidence type="ECO:0000256" key="4">
    <source>
        <dbReference type="ARBA" id="ARBA00023136"/>
    </source>
</evidence>
<evidence type="ECO:0000256" key="2">
    <source>
        <dbReference type="ARBA" id="ARBA00022692"/>
    </source>
</evidence>
<dbReference type="PANTHER" id="PTHR36985:SF1">
    <property type="entry name" value="TRANSLOCATION AND ASSEMBLY MODULE SUBUNIT TAMB"/>
    <property type="match status" value="1"/>
</dbReference>
<protein>
    <submittedName>
        <fullName evidence="7">Translocation/assembly module TamB</fullName>
    </submittedName>
</protein>
<accession>A0A832EAL2</accession>
<sequence length="1217" mass="132206">MGSFKGQEKRPPARKKKGDAADSTVFPAVFKGIAVLGAVGIAVPLLVVLLVHTPWAQERLMRAAASRIEKETGVRVGMSGFRWHPFRSLRVDEPSAEAFGRPLFSAASLRVDYALTWSRPYLDIREVVLTRPVFRLEKGSDGSWRLPVAAEEGRRNASGGTWAWGTLPPVSVTVVSGRIQGFDGERCVMDVAEMNGRVSLRGRVENGRSGVEISLNPWRTEIQEPVRRSVRLSAQVFYRDGTLRLENFAATVNETSHLRASGTWYEFPKGALSIRLEAAPWRFSMKRGGEGSPNETETLHGTIQVEGTVKDLRCRYDLQSSRGHLSGTVLWAAAEDSFRGHADISLRSVLLPWGLKGPTTLSGTARLTVQREKHAEPTLALSAVMQECAGGSLTLRDVTVEATYTDGVCSVRKAAARVGDTGVVETSGTVVLKKKGSREMTGPALDVQVEADRLPLSVFQDLWPQHPVAGVISGKGMVQGSWPSLTWTGRLTGTDVSFSPFRAKKVTVDGVSSLSGLQGSRKVAVEVLSFAYGDGLGDSLAVTFRQDAAGDVVPFEAEGRRLFGLDRLSVKGAVASPFDFPKILRLDKAEMVAAGETFHMQGEVRYGRDALELRPLRVTHGNEQAVIQGMIGMPAPVDLSVQVTALDVERWLSRFSSGGMLKSEPIPLGLRETGPGRGVPPVGARGPLPLGRFGRLDGRLRLQGSWENPVAAFDGVASDMEFSGLGRAALSFSGRYEKRTLAGRAELSGAMLDSPVIFEGAWPLKVRLIPFTLALAEDGEGRVRSTARDVPLERLRALIPLENLKGRASWDVRLLGPLSALRLEGAGSVTRAAFRWRGWAEPFEDMDIRWRAEGASILIEDAAFTLLGSRARAWGEIRLPRGRFDGYTVHVAGEGVRFPEIFGIEGEGAARGTISQAGWSFAPDITGDVILTKASINLGELEKDVARQIRVVEETGHGPVVLLGARRAQPKKPEGFQSVAMKLQIQLPSKGAWVRGFGLEAEVQGAATLEKARGGPIQLLGTLTTSRGEYAFQGVRLKVVEGEITFRGHSPPDPFLSLTCRKDVRDVSVTAALSGPLSRPVLVFSSSPEMDQVDIVSVLLYGRPARELSLSQSRDLQDRGVQFVWAGTTPVVKSLLGKTPLSPDAVDIKGTENGSVVEIGKYLTPELYITYQKGLEGDDKDELRAEYRVNRHLSVESQVGREDRAGVDVFFRYDFGD</sequence>
<evidence type="ECO:0000256" key="5">
    <source>
        <dbReference type="SAM" id="Phobius"/>
    </source>
</evidence>
<feature type="transmembrane region" description="Helical" evidence="5">
    <location>
        <begin position="24"/>
        <end position="51"/>
    </location>
</feature>
<evidence type="ECO:0000313" key="7">
    <source>
        <dbReference type="EMBL" id="HFK97372.1"/>
    </source>
</evidence>